<dbReference type="Pfam" id="PF24760">
    <property type="entry name" value="TPR_IF140_C"/>
    <property type="match status" value="1"/>
</dbReference>
<keyword evidence="4" id="KW-0969">Cilium</keyword>
<dbReference type="InterPro" id="IPR056168">
    <property type="entry name" value="TPR_IF140/IFT172/WDR19"/>
</dbReference>
<organism evidence="8 9">
    <name type="scientific">Panagrolaimus davidi</name>
    <dbReference type="NCBI Taxonomy" id="227884"/>
    <lineage>
        <taxon>Eukaryota</taxon>
        <taxon>Metazoa</taxon>
        <taxon>Ecdysozoa</taxon>
        <taxon>Nematoda</taxon>
        <taxon>Chromadorea</taxon>
        <taxon>Rhabditida</taxon>
        <taxon>Tylenchina</taxon>
        <taxon>Panagrolaimomorpha</taxon>
        <taxon>Panagrolaimoidea</taxon>
        <taxon>Panagrolaimidae</taxon>
        <taxon>Panagrolaimus</taxon>
    </lineage>
</organism>
<protein>
    <submittedName>
        <fullName evidence="9">Uncharacterized protein</fullName>
    </submittedName>
</protein>
<evidence type="ECO:0000256" key="2">
    <source>
        <dbReference type="ARBA" id="ARBA00022574"/>
    </source>
</evidence>
<keyword evidence="2" id="KW-0853">WD repeat</keyword>
<sequence length="480" mass="54349">MDNQLNEAARIVDETGNKAAAFHLARQFELQGNIEEAVNYFSKAHAYGSAIKLAKEHDMIDKLANLALQAGGSDLVEAAKFYEERDGHTDKAVMLYHKAGMIGRALDLAFRTEQHSALDLIVQELNEKSDPRILERAAQFFAANQQDRKAIQLLAYAGKYSEAIKLCRERNVVVNEELAELLTPPKGDKAMAQSRNQMLEEVAKCCLHQGNYHFAAKKFTQAGNKIEAMRALLKSGDTPKIILFTSTARNKDIYRMAGNYLQTLSWHDDMDLMRSIESFYVKADALDSLSAFYKACADVEIDEYKDYDKGLNAYIEALNTINKKIAKDGGTDPRALNMQEELKEHIEKIQRFIKAKSLYTSDPGECLRVVSALIEEPGIEDAVRRGDLYTILILHNAKRSNFKKAYQYIEECLSRKPRIDIRQYINAQILDEICDKTEHPRITIQKATADDSDNEVGVEFSHAMRRRINSTDNQSDDDAF</sequence>
<reference evidence="9" key="1">
    <citation type="submission" date="2022-11" db="UniProtKB">
        <authorList>
            <consortium name="WormBaseParasite"/>
        </authorList>
    </citation>
    <scope>IDENTIFICATION</scope>
</reference>
<dbReference type="SUPFAM" id="SSF48452">
    <property type="entry name" value="TPR-like"/>
    <property type="match status" value="1"/>
</dbReference>
<evidence type="ECO:0000256" key="4">
    <source>
        <dbReference type="ARBA" id="ARBA00023069"/>
    </source>
</evidence>
<proteinExistence type="predicted"/>
<dbReference type="PANTHER" id="PTHR15722">
    <property type="entry name" value="IFT140/172-RELATED"/>
    <property type="match status" value="1"/>
</dbReference>
<dbReference type="WBParaSite" id="PDA_v2.g21997.t1">
    <property type="protein sequence ID" value="PDA_v2.g21997.t1"/>
    <property type="gene ID" value="PDA_v2.g21997"/>
</dbReference>
<name>A0A914Q4B0_9BILA</name>
<dbReference type="PANTHER" id="PTHR15722:SF7">
    <property type="entry name" value="INTRAFLAGELLAR TRANSPORT PROTEIN 140 HOMOLOG"/>
    <property type="match status" value="1"/>
</dbReference>
<dbReference type="InterPro" id="IPR011990">
    <property type="entry name" value="TPR-like_helical_dom_sf"/>
</dbReference>
<dbReference type="InterPro" id="IPR056156">
    <property type="entry name" value="TPR_IF140_C"/>
</dbReference>
<accession>A0A914Q4B0</accession>
<dbReference type="GO" id="GO:0036064">
    <property type="term" value="C:ciliary basal body"/>
    <property type="evidence" value="ECO:0007669"/>
    <property type="project" value="TreeGrafter"/>
</dbReference>
<dbReference type="GO" id="GO:0030991">
    <property type="term" value="C:intraciliary transport particle A"/>
    <property type="evidence" value="ECO:0007669"/>
    <property type="project" value="TreeGrafter"/>
</dbReference>
<evidence type="ECO:0000313" key="9">
    <source>
        <dbReference type="WBParaSite" id="PDA_v2.g21997.t1"/>
    </source>
</evidence>
<evidence type="ECO:0000313" key="8">
    <source>
        <dbReference type="Proteomes" id="UP000887578"/>
    </source>
</evidence>
<evidence type="ECO:0000256" key="1">
    <source>
        <dbReference type="ARBA" id="ARBA00004138"/>
    </source>
</evidence>
<dbReference type="Pfam" id="PF24762">
    <property type="entry name" value="TPR_IF140-IFT172"/>
    <property type="match status" value="1"/>
</dbReference>
<feature type="domain" description="IF140 C-terminal TPR" evidence="6">
    <location>
        <begin position="287"/>
        <end position="412"/>
    </location>
</feature>
<evidence type="ECO:0000256" key="5">
    <source>
        <dbReference type="ARBA" id="ARBA00023273"/>
    </source>
</evidence>
<feature type="domain" description="IF140/IFT172/WDR19 TPR" evidence="7">
    <location>
        <begin position="3"/>
        <end position="279"/>
    </location>
</feature>
<dbReference type="Gene3D" id="1.25.40.470">
    <property type="match status" value="1"/>
</dbReference>
<dbReference type="Proteomes" id="UP000887578">
    <property type="component" value="Unplaced"/>
</dbReference>
<keyword evidence="8" id="KW-1185">Reference proteome</keyword>
<evidence type="ECO:0000259" key="6">
    <source>
        <dbReference type="Pfam" id="PF24760"/>
    </source>
</evidence>
<dbReference type="GO" id="GO:0005930">
    <property type="term" value="C:axoneme"/>
    <property type="evidence" value="ECO:0007669"/>
    <property type="project" value="TreeGrafter"/>
</dbReference>
<evidence type="ECO:0000259" key="7">
    <source>
        <dbReference type="Pfam" id="PF24762"/>
    </source>
</evidence>
<dbReference type="AlphaFoldDB" id="A0A914Q4B0"/>
<keyword evidence="5" id="KW-0966">Cell projection</keyword>
<keyword evidence="3" id="KW-0677">Repeat</keyword>
<comment type="subcellular location">
    <subcellularLocation>
        <location evidence="1">Cell projection</location>
        <location evidence="1">Cilium</location>
    </subcellularLocation>
</comment>
<dbReference type="GO" id="GO:0035721">
    <property type="term" value="P:intraciliary retrograde transport"/>
    <property type="evidence" value="ECO:0007669"/>
    <property type="project" value="TreeGrafter"/>
</dbReference>
<evidence type="ECO:0000256" key="3">
    <source>
        <dbReference type="ARBA" id="ARBA00022737"/>
    </source>
</evidence>